<evidence type="ECO:0000256" key="1">
    <source>
        <dbReference type="ARBA" id="ARBA00023125"/>
    </source>
</evidence>
<dbReference type="EMBL" id="FOTJ01000017">
    <property type="protein sequence ID" value="SFL54796.1"/>
    <property type="molecule type" value="Genomic_DNA"/>
</dbReference>
<reference evidence="3 4" key="1">
    <citation type="submission" date="2016-10" db="EMBL/GenBank/DDBJ databases">
        <authorList>
            <person name="de Groot N.N."/>
        </authorList>
    </citation>
    <scope>NUCLEOTIDE SEQUENCE [LARGE SCALE GENOMIC DNA]</scope>
    <source>
        <strain evidence="3 4">M79</strain>
    </source>
</reference>
<dbReference type="SUPFAM" id="SSF47413">
    <property type="entry name" value="lambda repressor-like DNA-binding domains"/>
    <property type="match status" value="1"/>
</dbReference>
<sequence length="71" mass="8263">MAIEKELIALRKEKKISQKEMAEVIGVTAETYRSRELGKTDWRGPEMFAISRKFHKTIEDIFLPQSPQKVV</sequence>
<dbReference type="RefSeq" id="WP_143069114.1">
    <property type="nucleotide sequence ID" value="NZ_CAXVJC010000005.1"/>
</dbReference>
<evidence type="ECO:0000259" key="2">
    <source>
        <dbReference type="PROSITE" id="PS50943"/>
    </source>
</evidence>
<dbReference type="InterPro" id="IPR010982">
    <property type="entry name" value="Lambda_DNA-bd_dom_sf"/>
</dbReference>
<dbReference type="GO" id="GO:0003677">
    <property type="term" value="F:DNA binding"/>
    <property type="evidence" value="ECO:0007669"/>
    <property type="project" value="UniProtKB-KW"/>
</dbReference>
<dbReference type="OrthoDB" id="6386941at2"/>
<name>A0A1I4ILZ7_9LACT</name>
<evidence type="ECO:0000313" key="3">
    <source>
        <dbReference type="EMBL" id="SFL54796.1"/>
    </source>
</evidence>
<dbReference type="InterPro" id="IPR001387">
    <property type="entry name" value="Cro/C1-type_HTH"/>
</dbReference>
<proteinExistence type="predicted"/>
<accession>A0A1I4ILZ7</accession>
<gene>
    <name evidence="3" type="ORF">SAMN05216438_11727</name>
</gene>
<evidence type="ECO:0000313" key="4">
    <source>
        <dbReference type="Proteomes" id="UP000181969"/>
    </source>
</evidence>
<protein>
    <submittedName>
        <fullName evidence="3">DNA-binding transcriptional regulator, XRE-family HTH domain</fullName>
    </submittedName>
</protein>
<dbReference type="Pfam" id="PF01381">
    <property type="entry name" value="HTH_3"/>
    <property type="match status" value="1"/>
</dbReference>
<dbReference type="CDD" id="cd00093">
    <property type="entry name" value="HTH_XRE"/>
    <property type="match status" value="1"/>
</dbReference>
<dbReference type="PANTHER" id="PTHR46558">
    <property type="entry name" value="TRACRIPTIONAL REGULATORY PROTEIN-RELATED-RELATED"/>
    <property type="match status" value="1"/>
</dbReference>
<dbReference type="Proteomes" id="UP000181969">
    <property type="component" value="Unassembled WGS sequence"/>
</dbReference>
<keyword evidence="1 3" id="KW-0238">DNA-binding</keyword>
<dbReference type="PANTHER" id="PTHR46558:SF4">
    <property type="entry name" value="DNA-BIDING PHAGE PROTEIN"/>
    <property type="match status" value="1"/>
</dbReference>
<dbReference type="SMART" id="SM00530">
    <property type="entry name" value="HTH_XRE"/>
    <property type="match status" value="1"/>
</dbReference>
<feature type="domain" description="HTH cro/C1-type" evidence="2">
    <location>
        <begin position="7"/>
        <end position="61"/>
    </location>
</feature>
<dbReference type="AlphaFoldDB" id="A0A1I4ILZ7"/>
<dbReference type="PROSITE" id="PS50943">
    <property type="entry name" value="HTH_CROC1"/>
    <property type="match status" value="1"/>
</dbReference>
<organism evidence="3 4">
    <name type="scientific">Lactococcus garvieae</name>
    <dbReference type="NCBI Taxonomy" id="1363"/>
    <lineage>
        <taxon>Bacteria</taxon>
        <taxon>Bacillati</taxon>
        <taxon>Bacillota</taxon>
        <taxon>Bacilli</taxon>
        <taxon>Lactobacillales</taxon>
        <taxon>Streptococcaceae</taxon>
        <taxon>Lactococcus</taxon>
    </lineage>
</organism>
<dbReference type="Gene3D" id="1.10.260.40">
    <property type="entry name" value="lambda repressor-like DNA-binding domains"/>
    <property type="match status" value="1"/>
</dbReference>